<dbReference type="Pfam" id="PF00857">
    <property type="entry name" value="Isochorismatase"/>
    <property type="match status" value="1"/>
</dbReference>
<evidence type="ECO:0000256" key="1">
    <source>
        <dbReference type="ARBA" id="ARBA00006336"/>
    </source>
</evidence>
<sequence length="211" mass="23276">MKNRNEALIIVDVQNDFIPGGALAVNEGDQIVPVINKIQKEFEFIVATQDFHPSNHGSFAANHPGKKVGEFVGLGGLNQILWPVHCVQGTFGAEFHKDLDREKWKAVFQKGTNPEVDSYSGFFDNARRGDTGLGDFLKSNGIKKVYICGLALDYCVKFTALDAQSLGFETVLIVDATRAVNIDPMDGDFAIEELAKSKIRIINSHELENHV</sequence>
<accession>A0A841MM95</accession>
<comment type="caution">
    <text evidence="10">The sequence shown here is derived from an EMBL/GenBank/DDBJ whole genome shotgun (WGS) entry which is preliminary data.</text>
</comment>
<dbReference type="InterPro" id="IPR036380">
    <property type="entry name" value="Isochorismatase-like_sf"/>
</dbReference>
<name>A0A841MM95_9BACT</name>
<evidence type="ECO:0000256" key="2">
    <source>
        <dbReference type="ARBA" id="ARBA00022642"/>
    </source>
</evidence>
<comment type="pathway">
    <text evidence="5">Cofactor biosynthesis; nicotinate biosynthesis; nicotinate from nicotinamide: step 1/1.</text>
</comment>
<protein>
    <recommendedName>
        <fullName evidence="8">Nicotinamidase</fullName>
        <ecNumber evidence="6">3.5.1.19</ecNumber>
    </recommendedName>
    <alternativeName>
        <fullName evidence="7">Nicotinamide deamidase</fullName>
    </alternativeName>
</protein>
<dbReference type="InterPro" id="IPR052347">
    <property type="entry name" value="Isochorismatase_Nicotinamidase"/>
</dbReference>
<reference evidence="10 11" key="1">
    <citation type="submission" date="2020-08" db="EMBL/GenBank/DDBJ databases">
        <title>Genomic Encyclopedia of Type Strains, Phase IV (KMG-IV): sequencing the most valuable type-strain genomes for metagenomic binning, comparative biology and taxonomic classification.</title>
        <authorList>
            <person name="Goeker M."/>
        </authorList>
    </citation>
    <scope>NUCLEOTIDE SEQUENCE [LARGE SCALE GENOMIC DNA]</scope>
    <source>
        <strain evidence="10 11">DSM 102044</strain>
    </source>
</reference>
<dbReference type="PANTHER" id="PTHR11080">
    <property type="entry name" value="PYRAZINAMIDASE/NICOTINAMIDASE"/>
    <property type="match status" value="1"/>
</dbReference>
<dbReference type="AlphaFoldDB" id="A0A841MM95"/>
<gene>
    <name evidence="10" type="ORF">FHS59_003666</name>
</gene>
<keyword evidence="3" id="KW-0479">Metal-binding</keyword>
<keyword evidence="11" id="KW-1185">Reference proteome</keyword>
<dbReference type="EMBL" id="JACIJO010000003">
    <property type="protein sequence ID" value="MBB6328023.1"/>
    <property type="molecule type" value="Genomic_DNA"/>
</dbReference>
<dbReference type="SUPFAM" id="SSF52499">
    <property type="entry name" value="Isochorismatase-like hydrolases"/>
    <property type="match status" value="1"/>
</dbReference>
<proteinExistence type="inferred from homology"/>
<dbReference type="CDD" id="cd01011">
    <property type="entry name" value="nicotinamidase"/>
    <property type="match status" value="1"/>
</dbReference>
<evidence type="ECO:0000256" key="4">
    <source>
        <dbReference type="ARBA" id="ARBA00022801"/>
    </source>
</evidence>
<dbReference type="GO" id="GO:0019363">
    <property type="term" value="P:pyridine nucleotide biosynthetic process"/>
    <property type="evidence" value="ECO:0007669"/>
    <property type="project" value="UniProtKB-KW"/>
</dbReference>
<dbReference type="FunFam" id="3.40.50.850:FF:000006">
    <property type="entry name" value="Bifunctional pyrazinamidase/nicotinamidase"/>
    <property type="match status" value="1"/>
</dbReference>
<dbReference type="GO" id="GO:0008936">
    <property type="term" value="F:nicotinamidase activity"/>
    <property type="evidence" value="ECO:0007669"/>
    <property type="project" value="UniProtKB-EC"/>
</dbReference>
<keyword evidence="4 10" id="KW-0378">Hydrolase</keyword>
<dbReference type="Gene3D" id="3.40.50.850">
    <property type="entry name" value="Isochorismatase-like"/>
    <property type="match status" value="1"/>
</dbReference>
<evidence type="ECO:0000256" key="8">
    <source>
        <dbReference type="ARBA" id="ARBA00072277"/>
    </source>
</evidence>
<dbReference type="NCBIfam" id="NF008623">
    <property type="entry name" value="PRK11609.1"/>
    <property type="match status" value="1"/>
</dbReference>
<dbReference type="GO" id="GO:0046872">
    <property type="term" value="F:metal ion binding"/>
    <property type="evidence" value="ECO:0007669"/>
    <property type="project" value="UniProtKB-KW"/>
</dbReference>
<comment type="similarity">
    <text evidence="1">Belongs to the isochorismatase family.</text>
</comment>
<feature type="domain" description="Isochorismatase-like" evidence="9">
    <location>
        <begin position="7"/>
        <end position="202"/>
    </location>
</feature>
<evidence type="ECO:0000256" key="5">
    <source>
        <dbReference type="ARBA" id="ARBA00037900"/>
    </source>
</evidence>
<dbReference type="Proteomes" id="UP000588604">
    <property type="component" value="Unassembled WGS sequence"/>
</dbReference>
<dbReference type="EC" id="3.5.1.19" evidence="6"/>
<dbReference type="RefSeq" id="WP_184496754.1">
    <property type="nucleotide sequence ID" value="NZ_JACIJO010000003.1"/>
</dbReference>
<evidence type="ECO:0000256" key="6">
    <source>
        <dbReference type="ARBA" id="ARBA00039017"/>
    </source>
</evidence>
<evidence type="ECO:0000259" key="9">
    <source>
        <dbReference type="Pfam" id="PF00857"/>
    </source>
</evidence>
<dbReference type="InterPro" id="IPR000868">
    <property type="entry name" value="Isochorismatase-like_dom"/>
</dbReference>
<organism evidence="10 11">
    <name type="scientific">Algoriphagus iocasae</name>
    <dbReference type="NCBI Taxonomy" id="1836499"/>
    <lineage>
        <taxon>Bacteria</taxon>
        <taxon>Pseudomonadati</taxon>
        <taxon>Bacteroidota</taxon>
        <taxon>Cytophagia</taxon>
        <taxon>Cytophagales</taxon>
        <taxon>Cyclobacteriaceae</taxon>
        <taxon>Algoriphagus</taxon>
    </lineage>
</organism>
<keyword evidence="2" id="KW-0662">Pyridine nucleotide biosynthesis</keyword>
<evidence type="ECO:0000256" key="3">
    <source>
        <dbReference type="ARBA" id="ARBA00022723"/>
    </source>
</evidence>
<dbReference type="PANTHER" id="PTHR11080:SF2">
    <property type="entry name" value="LD05707P"/>
    <property type="match status" value="1"/>
</dbReference>
<evidence type="ECO:0000313" key="11">
    <source>
        <dbReference type="Proteomes" id="UP000588604"/>
    </source>
</evidence>
<evidence type="ECO:0000313" key="10">
    <source>
        <dbReference type="EMBL" id="MBB6328023.1"/>
    </source>
</evidence>
<evidence type="ECO:0000256" key="7">
    <source>
        <dbReference type="ARBA" id="ARBA00043224"/>
    </source>
</evidence>